<feature type="transmembrane region" description="Helical" evidence="1">
    <location>
        <begin position="120"/>
        <end position="140"/>
    </location>
</feature>
<name>A0A178LXD7_MYCIR</name>
<accession>A0A178LXD7</accession>
<feature type="transmembrane region" description="Helical" evidence="1">
    <location>
        <begin position="20"/>
        <end position="40"/>
    </location>
</feature>
<feature type="transmembrane region" description="Helical" evidence="1">
    <location>
        <begin position="86"/>
        <end position="108"/>
    </location>
</feature>
<feature type="transmembrane region" description="Helical" evidence="1">
    <location>
        <begin position="231"/>
        <end position="253"/>
    </location>
</feature>
<evidence type="ECO:0000256" key="1">
    <source>
        <dbReference type="SAM" id="Phobius"/>
    </source>
</evidence>
<keyword evidence="1" id="KW-0472">Membrane</keyword>
<feature type="transmembrane region" description="Helical" evidence="1">
    <location>
        <begin position="177"/>
        <end position="195"/>
    </location>
</feature>
<dbReference type="RefSeq" id="WP_064281339.1">
    <property type="nucleotide sequence ID" value="NZ_LWCS01000018.1"/>
</dbReference>
<reference evidence="2 3" key="1">
    <citation type="submission" date="2016-04" db="EMBL/GenBank/DDBJ databases">
        <title>Draft Genome Sequences of Staphylococcus capitis Strain H36, S. capitis Strain H65, S. cohnii Strain H62, S. hominis Strain H69, Mycobacterium iranicum Strain H39, Plantibacter sp. Strain H53, Pseudomonas oryzihabitans Strain H72, and Microbacterium sp. Strain H83, isolated from residential settings.</title>
        <authorList>
            <person name="Lymperopoulou D."/>
            <person name="Adams R.I."/>
            <person name="Lindow S."/>
            <person name="Coil D.A."/>
            <person name="Jospin G."/>
            <person name="Eisen J.A."/>
        </authorList>
    </citation>
    <scope>NUCLEOTIDE SEQUENCE [LARGE SCALE GENOMIC DNA]</scope>
    <source>
        <strain evidence="2 3">H39</strain>
    </source>
</reference>
<evidence type="ECO:0000313" key="2">
    <source>
        <dbReference type="EMBL" id="OAN39255.1"/>
    </source>
</evidence>
<dbReference type="OrthoDB" id="102112at2"/>
<feature type="transmembrane region" description="Helical" evidence="1">
    <location>
        <begin position="273"/>
        <end position="297"/>
    </location>
</feature>
<dbReference type="AlphaFoldDB" id="A0A178LXD7"/>
<comment type="caution">
    <text evidence="2">The sequence shown here is derived from an EMBL/GenBank/DDBJ whole genome shotgun (WGS) entry which is preliminary data.</text>
</comment>
<dbReference type="EMBL" id="LWCS01000018">
    <property type="protein sequence ID" value="OAN39255.1"/>
    <property type="molecule type" value="Genomic_DNA"/>
</dbReference>
<gene>
    <name evidence="2" type="ORF">A4X20_18045</name>
</gene>
<feature type="transmembrane region" description="Helical" evidence="1">
    <location>
        <begin position="201"/>
        <end position="219"/>
    </location>
</feature>
<protein>
    <submittedName>
        <fullName evidence="2">DoxX family protein</fullName>
    </submittedName>
</protein>
<keyword evidence="1" id="KW-1133">Transmembrane helix</keyword>
<proteinExistence type="predicted"/>
<evidence type="ECO:0000313" key="3">
    <source>
        <dbReference type="Proteomes" id="UP000078396"/>
    </source>
</evidence>
<dbReference type="Proteomes" id="UP000078396">
    <property type="component" value="Unassembled WGS sequence"/>
</dbReference>
<dbReference type="STRING" id="912594.AWC12_24590"/>
<organism evidence="2 3">
    <name type="scientific">Mycolicibacterium iranicum</name>
    <name type="common">Mycobacterium iranicum</name>
    <dbReference type="NCBI Taxonomy" id="912594"/>
    <lineage>
        <taxon>Bacteria</taxon>
        <taxon>Bacillati</taxon>
        <taxon>Actinomycetota</taxon>
        <taxon>Actinomycetes</taxon>
        <taxon>Mycobacteriales</taxon>
        <taxon>Mycobacteriaceae</taxon>
        <taxon>Mycolicibacterium</taxon>
    </lineage>
</organism>
<keyword evidence="1" id="KW-0812">Transmembrane</keyword>
<sequence length="415" mass="46715">MVAVTKPWHPLTRIAFRFCFVYLGLFCLLFAQIVFVYAGILTRWLPPDAVIWQMTVAEPMFAWVGHHVFGVEAVLHRDSNSGDQTVVWVMVFVLFVVAAGATLIWSLLDRRRRAYDRMYAWFAMFLRLSLAGQMLFYGVAKVIPTQMPSPPLAALLQPFGELTPMAVLWLQVGSSHPYEVVLGAVEVVGGLLLFWNRTALLGALVSAMAMAQVFLLNMTYDVPVKVLSSHLLLVSLFLVAPHIGKLADVLVLQRPAEPVTQSTLFRDARANRAAAVVVTLLAMWVTTGIVIEGWSAWREYGDGRPKPELYGIWAVTEYTADGVTRPPLTTDETRWQRVVFDEPGVITYQLMDGELVQVATDETAVRFERLGPDRLRAEGDVYGEHVTMSLEQVDLDNFTLRNRGFHWVQEYPHFA</sequence>